<dbReference type="InterPro" id="IPR032355">
    <property type="entry name" value="CUTL"/>
</dbReference>
<keyword evidence="6" id="KW-0597">Phosphoprotein</keyword>
<dbReference type="FunFam" id="1.10.260.40:FF:000003">
    <property type="entry name" value="DNA-binding protein SATB"/>
    <property type="match status" value="1"/>
</dbReference>
<feature type="region of interest" description="Disordered" evidence="18">
    <location>
        <begin position="1"/>
        <end position="37"/>
    </location>
</feature>
<keyword evidence="14 15" id="KW-0539">Nucleus</keyword>
<dbReference type="InterPro" id="IPR039673">
    <property type="entry name" value="SATB1/SATB2"/>
</dbReference>
<reference evidence="23 24" key="1">
    <citation type="submission" date="2024-01" db="EMBL/GenBank/DDBJ databases">
        <authorList>
            <person name="Alioto T."/>
            <person name="Alioto T."/>
            <person name="Gomez Garrido J."/>
        </authorList>
    </citation>
    <scope>NUCLEOTIDE SEQUENCE [LARGE SCALE GENOMIC DNA]</scope>
</reference>
<dbReference type="FunFam" id="1.10.260.70:FF:000001">
    <property type="entry name" value="DNA-binding protein SATB"/>
    <property type="match status" value="1"/>
</dbReference>
<evidence type="ECO:0000256" key="11">
    <source>
        <dbReference type="ARBA" id="ARBA00023125"/>
    </source>
</evidence>
<dbReference type="Pfam" id="PF02376">
    <property type="entry name" value="CUT"/>
    <property type="match status" value="2"/>
</dbReference>
<keyword evidence="24" id="KW-1185">Reference proteome</keyword>
<dbReference type="InterPro" id="IPR001356">
    <property type="entry name" value="HD"/>
</dbReference>
<dbReference type="PROSITE" id="PS51982">
    <property type="entry name" value="CMP"/>
    <property type="match status" value="1"/>
</dbReference>
<evidence type="ECO:0000256" key="5">
    <source>
        <dbReference type="ARBA" id="ARBA00022499"/>
    </source>
</evidence>
<dbReference type="InterPro" id="IPR038216">
    <property type="entry name" value="SATB_CUTL_sf"/>
</dbReference>
<dbReference type="Proteomes" id="UP001314229">
    <property type="component" value="Unassembled WGS sequence"/>
</dbReference>
<keyword evidence="9" id="KW-0156">Chromatin regulator</keyword>
<feature type="domain" description="CMP" evidence="21">
    <location>
        <begin position="65"/>
        <end position="169"/>
    </location>
</feature>
<dbReference type="SUPFAM" id="SSF47413">
    <property type="entry name" value="lambda repressor-like DNA-binding domains"/>
    <property type="match status" value="2"/>
</dbReference>
<dbReference type="Gene3D" id="1.10.260.40">
    <property type="entry name" value="lambda repressor-like DNA-binding domains"/>
    <property type="match status" value="2"/>
</dbReference>
<comment type="similarity">
    <text evidence="2 17">Belongs to the CUT homeobox family.</text>
</comment>
<keyword evidence="3" id="KW-0160">Chromosomal rearrangement</keyword>
<feature type="domain" description="CUTL" evidence="22">
    <location>
        <begin position="172"/>
        <end position="245"/>
    </location>
</feature>
<evidence type="ECO:0000256" key="9">
    <source>
        <dbReference type="ARBA" id="ARBA00022853"/>
    </source>
</evidence>
<dbReference type="SUPFAM" id="SSF46689">
    <property type="entry name" value="Homeodomain-like"/>
    <property type="match status" value="1"/>
</dbReference>
<keyword evidence="13 17" id="KW-0804">Transcription</keyword>
<evidence type="ECO:0000259" key="22">
    <source>
        <dbReference type="PROSITE" id="PS51983"/>
    </source>
</evidence>
<evidence type="ECO:0000256" key="15">
    <source>
        <dbReference type="PROSITE-ProRule" id="PRU00108"/>
    </source>
</evidence>
<feature type="compositionally biased region" description="Pro residues" evidence="18">
    <location>
        <begin position="321"/>
        <end position="330"/>
    </location>
</feature>
<dbReference type="SMART" id="SM01109">
    <property type="entry name" value="CUT"/>
    <property type="match status" value="2"/>
</dbReference>
<organism evidence="23 24">
    <name type="scientific">Scomber scombrus</name>
    <name type="common">Atlantic mackerel</name>
    <name type="synonym">Scomber vernalis</name>
    <dbReference type="NCBI Taxonomy" id="13677"/>
    <lineage>
        <taxon>Eukaryota</taxon>
        <taxon>Metazoa</taxon>
        <taxon>Chordata</taxon>
        <taxon>Craniata</taxon>
        <taxon>Vertebrata</taxon>
        <taxon>Euteleostomi</taxon>
        <taxon>Actinopterygii</taxon>
        <taxon>Neopterygii</taxon>
        <taxon>Teleostei</taxon>
        <taxon>Neoteleostei</taxon>
        <taxon>Acanthomorphata</taxon>
        <taxon>Pelagiaria</taxon>
        <taxon>Scombriformes</taxon>
        <taxon>Scombridae</taxon>
        <taxon>Scomber</taxon>
    </lineage>
</organism>
<evidence type="ECO:0000259" key="19">
    <source>
        <dbReference type="PROSITE" id="PS50071"/>
    </source>
</evidence>
<sequence length="772" mass="84610">MDQRGGVGGGTESPSLRDSVSPEERGESPAFSCPPPCKLNRLEVNGSPAAPRSRQNGTPLRPLGGLMIPVYCVVEHADMSMAGDCEGRGDRHAEFVLVRKDVLFTQLVETVLVALGYSHNSAVQARGIIKVGRWKPMPIHCLTDAPEATVADMLLDVYHMVTLRILLHSFARLEELPSEQWTHATVRNALKELLRETNQSALAKECPLSQSMISAIVNSSYYANVSTSKCQEFGRWYKRYKRIKGEYIEKMWSAQDKSDIKVERDLDMSIFSQRLPSLLPSPTHLGSLGGHGALPIKSSLGDTPTSTQPHCLPHPAGQHHPSPPMRPQGPPLLSHSGLLSPQLSPQLVRQQLAMAHLINQQLAVSRLLAHQHPQGVNQQFLNHPPIPRTCKGPGATNEPGFNCSGAEVSSDIYQHVRNELKRASVSQAVFARVAFNRTQGLLSEILRKEEDPRSASQSLLVNLKAMQNFLNLQEGERDRIYQEERERTTNTNHNHTTNHIPSPSPNTQRHIQTKCSMPGAELPLKLDSLVNITSGIYEEIQQEMKRAKVSQALFAKVAANKSQVLHRQPLPPMSTPSPIHEDPKPVPMPVLQGSEDGSQRGMSPGLGGPKKARSRTRISLEALGILQSFIGDVGLYPDQEAIHTLSAQLDLPKHTIVKFFQNQRYNVKHHSQAREPGPGEDDQESLSPSEGGVSTAEHQGEEGLSASEESSDDGRGSVGVFRTEGGDKEGGREVEMEVEKEEGDDGKASAPATSSLSPYSSLDSPHSAEQQR</sequence>
<feature type="DNA-binding region" description="Homeobox" evidence="15">
    <location>
        <begin position="611"/>
        <end position="671"/>
    </location>
</feature>
<proteinExistence type="inferred from homology"/>
<evidence type="ECO:0000256" key="17">
    <source>
        <dbReference type="RuleBase" id="RU361129"/>
    </source>
</evidence>
<evidence type="ECO:0000256" key="10">
    <source>
        <dbReference type="ARBA" id="ARBA00023015"/>
    </source>
</evidence>
<dbReference type="CDD" id="cd00086">
    <property type="entry name" value="homeodomain"/>
    <property type="match status" value="1"/>
</dbReference>
<feature type="region of interest" description="Disordered" evidence="18">
    <location>
        <begin position="566"/>
        <end position="613"/>
    </location>
</feature>
<dbReference type="Gene3D" id="1.10.10.60">
    <property type="entry name" value="Homeodomain-like"/>
    <property type="match status" value="1"/>
</dbReference>
<dbReference type="InterPro" id="IPR010982">
    <property type="entry name" value="Lambda_DNA-bd_dom_sf"/>
</dbReference>
<dbReference type="AlphaFoldDB" id="A0AAV1PZW6"/>
<evidence type="ECO:0000256" key="8">
    <source>
        <dbReference type="ARBA" id="ARBA00022843"/>
    </source>
</evidence>
<gene>
    <name evidence="23" type="ORF">FSCOSCO3_A017261</name>
</gene>
<protein>
    <recommendedName>
        <fullName evidence="17">One cut domain family member</fullName>
    </recommendedName>
</protein>
<keyword evidence="12 15" id="KW-0371">Homeobox</keyword>
<feature type="domain" description="CUT" evidence="20">
    <location>
        <begin position="398"/>
        <end position="485"/>
    </location>
</feature>
<dbReference type="Pfam" id="PF16534">
    <property type="entry name" value="ULD"/>
    <property type="match status" value="1"/>
</dbReference>
<comment type="caution">
    <text evidence="23">The sequence shown here is derived from an EMBL/GenBank/DDBJ whole genome shotgun (WGS) entry which is preliminary data.</text>
</comment>
<feature type="compositionally biased region" description="Low complexity" evidence="18">
    <location>
        <begin position="489"/>
        <end position="499"/>
    </location>
</feature>
<dbReference type="Gene3D" id="3.10.20.710">
    <property type="entry name" value="SATB, ubiquitin-like oligomerisation domain"/>
    <property type="match status" value="1"/>
</dbReference>
<feature type="compositionally biased region" description="Gly residues" evidence="18">
    <location>
        <begin position="1"/>
        <end position="11"/>
    </location>
</feature>
<evidence type="ECO:0000259" key="20">
    <source>
        <dbReference type="PROSITE" id="PS51042"/>
    </source>
</evidence>
<dbReference type="InterPro" id="IPR003350">
    <property type="entry name" value="CUT_dom"/>
</dbReference>
<dbReference type="InterPro" id="IPR009057">
    <property type="entry name" value="Homeodomain-like_sf"/>
</dbReference>
<keyword evidence="7" id="KW-0677">Repeat</keyword>
<keyword evidence="8" id="KW-0832">Ubl conjugation</keyword>
<dbReference type="PROSITE" id="PS51983">
    <property type="entry name" value="CUTL"/>
    <property type="match status" value="1"/>
</dbReference>
<dbReference type="InterPro" id="IPR038224">
    <property type="entry name" value="SATB_ULD_sf"/>
</dbReference>
<dbReference type="GO" id="GO:0031981">
    <property type="term" value="C:nuclear lumen"/>
    <property type="evidence" value="ECO:0007669"/>
    <property type="project" value="UniProtKB-ARBA"/>
</dbReference>
<dbReference type="PROSITE" id="PS51042">
    <property type="entry name" value="CUT"/>
    <property type="match status" value="1"/>
</dbReference>
<evidence type="ECO:0000256" key="14">
    <source>
        <dbReference type="ARBA" id="ARBA00023242"/>
    </source>
</evidence>
<dbReference type="InterPro" id="IPR032392">
    <property type="entry name" value="ULD"/>
</dbReference>
<evidence type="ECO:0000256" key="3">
    <source>
        <dbReference type="ARBA" id="ARBA00022447"/>
    </source>
</evidence>
<keyword evidence="4" id="KW-0678">Repressor</keyword>
<evidence type="ECO:0000256" key="16">
    <source>
        <dbReference type="RuleBase" id="RU000682"/>
    </source>
</evidence>
<evidence type="ECO:0000256" key="6">
    <source>
        <dbReference type="ARBA" id="ARBA00022553"/>
    </source>
</evidence>
<dbReference type="Pfam" id="PF00046">
    <property type="entry name" value="Homeodomain"/>
    <property type="match status" value="1"/>
</dbReference>
<keyword evidence="5" id="KW-1017">Isopeptide bond</keyword>
<dbReference type="CDD" id="cd11585">
    <property type="entry name" value="SATB1_N"/>
    <property type="match status" value="1"/>
</dbReference>
<dbReference type="GO" id="GO:0006338">
    <property type="term" value="P:chromatin remodeling"/>
    <property type="evidence" value="ECO:0007669"/>
    <property type="project" value="InterPro"/>
</dbReference>
<dbReference type="Gene3D" id="1.10.260.70">
    <property type="entry name" value="SATB, CULT domain"/>
    <property type="match status" value="1"/>
</dbReference>
<dbReference type="SMART" id="SM00389">
    <property type="entry name" value="HOX"/>
    <property type="match status" value="1"/>
</dbReference>
<feature type="compositionally biased region" description="Low complexity" evidence="18">
    <location>
        <begin position="748"/>
        <end position="772"/>
    </location>
</feature>
<evidence type="ECO:0000256" key="1">
    <source>
        <dbReference type="ARBA" id="ARBA00004123"/>
    </source>
</evidence>
<dbReference type="Pfam" id="PF16557">
    <property type="entry name" value="CUTL"/>
    <property type="match status" value="1"/>
</dbReference>
<feature type="domain" description="Homeobox" evidence="19">
    <location>
        <begin position="609"/>
        <end position="670"/>
    </location>
</feature>
<dbReference type="PROSITE" id="PS50071">
    <property type="entry name" value="HOMEOBOX_2"/>
    <property type="match status" value="1"/>
</dbReference>
<feature type="compositionally biased region" description="Polar residues" evidence="18">
    <location>
        <begin position="300"/>
        <end position="309"/>
    </location>
</feature>
<evidence type="ECO:0000256" key="2">
    <source>
        <dbReference type="ARBA" id="ARBA00008190"/>
    </source>
</evidence>
<feature type="region of interest" description="Disordered" evidence="18">
    <location>
        <begin position="290"/>
        <end position="338"/>
    </location>
</feature>
<dbReference type="PANTHER" id="PTHR15116:SF15">
    <property type="entry name" value="DNA-BINDING PROTEIN SATB2"/>
    <property type="match status" value="1"/>
</dbReference>
<comment type="subcellular location">
    <subcellularLocation>
        <location evidence="1 15 16">Nucleus</location>
    </subcellularLocation>
</comment>
<evidence type="ECO:0000256" key="13">
    <source>
        <dbReference type="ARBA" id="ARBA00023163"/>
    </source>
</evidence>
<name>A0AAV1PZW6_SCOSC</name>
<keyword evidence="10 17" id="KW-0805">Transcription regulation</keyword>
<evidence type="ECO:0000256" key="7">
    <source>
        <dbReference type="ARBA" id="ARBA00022737"/>
    </source>
</evidence>
<accession>A0AAV1PZW6</accession>
<evidence type="ECO:0000256" key="12">
    <source>
        <dbReference type="ARBA" id="ARBA00023155"/>
    </source>
</evidence>
<evidence type="ECO:0000313" key="23">
    <source>
        <dbReference type="EMBL" id="CAK6976920.1"/>
    </source>
</evidence>
<keyword evidence="11 15" id="KW-0238">DNA-binding</keyword>
<dbReference type="GO" id="GO:0000981">
    <property type="term" value="F:DNA-binding transcription factor activity, RNA polymerase II-specific"/>
    <property type="evidence" value="ECO:0007669"/>
    <property type="project" value="TreeGrafter"/>
</dbReference>
<dbReference type="PANTHER" id="PTHR15116">
    <property type="entry name" value="DNA-BINDING PROTEIN SATB FAMILY MEMBER"/>
    <property type="match status" value="1"/>
</dbReference>
<feature type="region of interest" description="Disordered" evidence="18">
    <location>
        <begin position="487"/>
        <end position="511"/>
    </location>
</feature>
<dbReference type="EMBL" id="CAWUFR010000375">
    <property type="protein sequence ID" value="CAK6976920.1"/>
    <property type="molecule type" value="Genomic_DNA"/>
</dbReference>
<feature type="region of interest" description="Disordered" evidence="18">
    <location>
        <begin position="668"/>
        <end position="772"/>
    </location>
</feature>
<evidence type="ECO:0000256" key="18">
    <source>
        <dbReference type="SAM" id="MobiDB-lite"/>
    </source>
</evidence>
<evidence type="ECO:0000259" key="21">
    <source>
        <dbReference type="PROSITE" id="PS51982"/>
    </source>
</evidence>
<evidence type="ECO:0000256" key="4">
    <source>
        <dbReference type="ARBA" id="ARBA00022491"/>
    </source>
</evidence>
<evidence type="ECO:0000313" key="24">
    <source>
        <dbReference type="Proteomes" id="UP001314229"/>
    </source>
</evidence>
<dbReference type="GO" id="GO:0000978">
    <property type="term" value="F:RNA polymerase II cis-regulatory region sequence-specific DNA binding"/>
    <property type="evidence" value="ECO:0007669"/>
    <property type="project" value="TreeGrafter"/>
</dbReference>
<dbReference type="FunFam" id="1.10.10.60:FF:000070">
    <property type="entry name" value="DNA-binding protein SATB"/>
    <property type="match status" value="1"/>
</dbReference>
<feature type="compositionally biased region" description="Basic and acidic residues" evidence="18">
    <location>
        <begin position="724"/>
        <end position="737"/>
    </location>
</feature>